<name>A0ABD3PJ40_9STRA</name>
<comment type="caution">
    <text evidence="2">The sequence shown here is derived from an EMBL/GenBank/DDBJ whole genome shotgun (WGS) entry which is preliminary data.</text>
</comment>
<sequence>MRGTATARIDRSNGYKHGSGLRNAYKHGSGDREKQKCFQGDGENSFAKTGIGREEQFVDNSLMKDNTTMGYLILKAGTAKTTVEEIKEIGEEATEAAATAAAETSPRMAAEATKVERW</sequence>
<feature type="region of interest" description="Disordered" evidence="1">
    <location>
        <begin position="1"/>
        <end position="41"/>
    </location>
</feature>
<dbReference type="Proteomes" id="UP001516023">
    <property type="component" value="Unassembled WGS sequence"/>
</dbReference>
<accession>A0ABD3PJ40</accession>
<dbReference type="AlphaFoldDB" id="A0ABD3PJ40"/>
<feature type="region of interest" description="Disordered" evidence="1">
    <location>
        <begin position="98"/>
        <end position="118"/>
    </location>
</feature>
<feature type="compositionally biased region" description="Low complexity" evidence="1">
    <location>
        <begin position="98"/>
        <end position="112"/>
    </location>
</feature>
<evidence type="ECO:0000313" key="3">
    <source>
        <dbReference type="Proteomes" id="UP001516023"/>
    </source>
</evidence>
<gene>
    <name evidence="2" type="ORF">HJC23_002902</name>
</gene>
<dbReference type="EMBL" id="JABMIG020000165">
    <property type="protein sequence ID" value="KAL3787977.1"/>
    <property type="molecule type" value="Genomic_DNA"/>
</dbReference>
<reference evidence="2 3" key="1">
    <citation type="journal article" date="2020" name="G3 (Bethesda)">
        <title>Improved Reference Genome for Cyclotella cryptica CCMP332, a Model for Cell Wall Morphogenesis, Salinity Adaptation, and Lipid Production in Diatoms (Bacillariophyta).</title>
        <authorList>
            <person name="Roberts W.R."/>
            <person name="Downey K.M."/>
            <person name="Ruck E.C."/>
            <person name="Traller J.C."/>
            <person name="Alverson A.J."/>
        </authorList>
    </citation>
    <scope>NUCLEOTIDE SEQUENCE [LARGE SCALE GENOMIC DNA]</scope>
    <source>
        <strain evidence="2 3">CCMP332</strain>
    </source>
</reference>
<evidence type="ECO:0000313" key="2">
    <source>
        <dbReference type="EMBL" id="KAL3787977.1"/>
    </source>
</evidence>
<proteinExistence type="predicted"/>
<protein>
    <submittedName>
        <fullName evidence="2">Uncharacterized protein</fullName>
    </submittedName>
</protein>
<keyword evidence="3" id="KW-1185">Reference proteome</keyword>
<organism evidence="2 3">
    <name type="scientific">Cyclotella cryptica</name>
    <dbReference type="NCBI Taxonomy" id="29204"/>
    <lineage>
        <taxon>Eukaryota</taxon>
        <taxon>Sar</taxon>
        <taxon>Stramenopiles</taxon>
        <taxon>Ochrophyta</taxon>
        <taxon>Bacillariophyta</taxon>
        <taxon>Coscinodiscophyceae</taxon>
        <taxon>Thalassiosirophycidae</taxon>
        <taxon>Stephanodiscales</taxon>
        <taxon>Stephanodiscaceae</taxon>
        <taxon>Cyclotella</taxon>
    </lineage>
</organism>
<evidence type="ECO:0000256" key="1">
    <source>
        <dbReference type="SAM" id="MobiDB-lite"/>
    </source>
</evidence>